<organism evidence="5 6">
    <name type="scientific">Mesorhabditis belari</name>
    <dbReference type="NCBI Taxonomy" id="2138241"/>
    <lineage>
        <taxon>Eukaryota</taxon>
        <taxon>Metazoa</taxon>
        <taxon>Ecdysozoa</taxon>
        <taxon>Nematoda</taxon>
        <taxon>Chromadorea</taxon>
        <taxon>Rhabditida</taxon>
        <taxon>Rhabditina</taxon>
        <taxon>Rhabditomorpha</taxon>
        <taxon>Rhabditoidea</taxon>
        <taxon>Rhabditidae</taxon>
        <taxon>Mesorhabditinae</taxon>
        <taxon>Mesorhabditis</taxon>
    </lineage>
</organism>
<evidence type="ECO:0000256" key="3">
    <source>
        <dbReference type="ARBA" id="ARBA00022989"/>
    </source>
</evidence>
<dbReference type="PANTHER" id="PTHR15407">
    <property type="entry name" value="FUKUTIN-RELATED"/>
    <property type="match status" value="1"/>
</dbReference>
<evidence type="ECO:0000313" key="6">
    <source>
        <dbReference type="WBParaSite" id="MBELARI_LOCUS16434"/>
    </source>
</evidence>
<keyword evidence="3" id="KW-1133">Transmembrane helix</keyword>
<sequence length="205" mass="24720">MTLPNLFQQQIEQRKLPRKLPDFTGNPPILIDLEVLQNYEYFKEKNFQHNRPIRLAFDEAKKLRVKRWYRECTIIQTNDLDFAILANEINDKLLNFFDELNGKFRVQRRLGRRRDSLQFTLEHSRDRFTIDIFFLYVNGTSHYISSQGADLERYRFDYPSKLFEEICTANLHGHLFHVPCRSQEVIEQTEKVQNDLKWKNVLNVH</sequence>
<evidence type="ECO:0000256" key="2">
    <source>
        <dbReference type="ARBA" id="ARBA00022692"/>
    </source>
</evidence>
<evidence type="ECO:0000256" key="1">
    <source>
        <dbReference type="ARBA" id="ARBA00004167"/>
    </source>
</evidence>
<comment type="subcellular location">
    <subcellularLocation>
        <location evidence="1">Membrane</location>
        <topology evidence="1">Single-pass membrane protein</topology>
    </subcellularLocation>
</comment>
<dbReference type="Proteomes" id="UP000887575">
    <property type="component" value="Unassembled WGS sequence"/>
</dbReference>
<keyword evidence="2" id="KW-0812">Transmembrane</keyword>
<dbReference type="GO" id="GO:0016020">
    <property type="term" value="C:membrane"/>
    <property type="evidence" value="ECO:0007669"/>
    <property type="project" value="UniProtKB-SubCell"/>
</dbReference>
<evidence type="ECO:0000256" key="4">
    <source>
        <dbReference type="ARBA" id="ARBA00023136"/>
    </source>
</evidence>
<keyword evidence="4" id="KW-0472">Membrane</keyword>
<protein>
    <submittedName>
        <fullName evidence="6">Uncharacterized protein</fullName>
    </submittedName>
</protein>
<proteinExistence type="predicted"/>
<dbReference type="WBParaSite" id="MBELARI_LOCUS16434">
    <property type="protein sequence ID" value="MBELARI_LOCUS16434"/>
    <property type="gene ID" value="MBELARI_LOCUS16434"/>
</dbReference>
<evidence type="ECO:0000313" key="5">
    <source>
        <dbReference type="Proteomes" id="UP000887575"/>
    </source>
</evidence>
<name>A0AAF3J4X7_9BILA</name>
<accession>A0AAF3J4X7</accession>
<reference evidence="6" key="1">
    <citation type="submission" date="2024-02" db="UniProtKB">
        <authorList>
            <consortium name="WormBaseParasite"/>
        </authorList>
    </citation>
    <scope>IDENTIFICATION</scope>
</reference>
<dbReference type="AlphaFoldDB" id="A0AAF3J4X7"/>
<dbReference type="PANTHER" id="PTHR15407:SF28">
    <property type="entry name" value="RIBITOL-5-PHOSPHATE TRANSFERASE FKTN"/>
    <property type="match status" value="1"/>
</dbReference>
<dbReference type="InterPro" id="IPR009644">
    <property type="entry name" value="FKTN/MNN4/W02B3.4-1"/>
</dbReference>
<keyword evidence="5" id="KW-1185">Reference proteome</keyword>